<accession>A0A0N5CW15</accession>
<gene>
    <name evidence="1" type="ORF">TCLT_LOCUS4513</name>
</gene>
<organism evidence="3">
    <name type="scientific">Thelazia callipaeda</name>
    <name type="common">Oriental eyeworm</name>
    <name type="synonym">Parasitic nematode</name>
    <dbReference type="NCBI Taxonomy" id="103827"/>
    <lineage>
        <taxon>Eukaryota</taxon>
        <taxon>Metazoa</taxon>
        <taxon>Ecdysozoa</taxon>
        <taxon>Nematoda</taxon>
        <taxon>Chromadorea</taxon>
        <taxon>Rhabditida</taxon>
        <taxon>Spirurina</taxon>
        <taxon>Spiruromorpha</taxon>
        <taxon>Thelazioidea</taxon>
        <taxon>Thelaziidae</taxon>
        <taxon>Thelazia</taxon>
    </lineage>
</organism>
<protein>
    <submittedName>
        <fullName evidence="3">DUF2129 domain-containing protein</fullName>
    </submittedName>
</protein>
<keyword evidence="2" id="KW-1185">Reference proteome</keyword>
<evidence type="ECO:0000313" key="3">
    <source>
        <dbReference type="WBParaSite" id="TCLT_0000452401-mRNA-1"/>
    </source>
</evidence>
<reference evidence="1 2" key="2">
    <citation type="submission" date="2018-11" db="EMBL/GenBank/DDBJ databases">
        <authorList>
            <consortium name="Pathogen Informatics"/>
        </authorList>
    </citation>
    <scope>NUCLEOTIDE SEQUENCE [LARGE SCALE GENOMIC DNA]</scope>
</reference>
<reference evidence="3" key="1">
    <citation type="submission" date="2017-02" db="UniProtKB">
        <authorList>
            <consortium name="WormBaseParasite"/>
        </authorList>
    </citation>
    <scope>IDENTIFICATION</scope>
</reference>
<evidence type="ECO:0000313" key="1">
    <source>
        <dbReference type="EMBL" id="VDN01634.1"/>
    </source>
</evidence>
<dbReference type="WBParaSite" id="TCLT_0000452401-mRNA-1">
    <property type="protein sequence ID" value="TCLT_0000452401-mRNA-1"/>
    <property type="gene ID" value="TCLT_0000452401"/>
</dbReference>
<proteinExistence type="predicted"/>
<dbReference type="OrthoDB" id="10307277at2759"/>
<sequence length="119" mass="13911">MDRPVYMKRNAVMTLNNEGKEIIVTYGHYRTVMYARYISQVPPTPPRGSTLRFVADVRHEEEMILEFENHEEMLEAYSILKTKYLESTQFIQSSKLHSGRGLHTTTTENKSKSANVFFF</sequence>
<evidence type="ECO:0000313" key="2">
    <source>
        <dbReference type="Proteomes" id="UP000276776"/>
    </source>
</evidence>
<dbReference type="Proteomes" id="UP000276776">
    <property type="component" value="Unassembled WGS sequence"/>
</dbReference>
<name>A0A0N5CW15_THECL</name>
<dbReference type="EMBL" id="UYYF01004291">
    <property type="protein sequence ID" value="VDN01634.1"/>
    <property type="molecule type" value="Genomic_DNA"/>
</dbReference>
<dbReference type="AlphaFoldDB" id="A0A0N5CW15"/>